<evidence type="ECO:0000313" key="2">
    <source>
        <dbReference type="EMBL" id="KAI5347435.1"/>
    </source>
</evidence>
<accession>A0AAD4WPW8</accession>
<keyword evidence="3" id="KW-1185">Reference proteome</keyword>
<dbReference type="Proteomes" id="UP001054821">
    <property type="component" value="Chromosome 2"/>
</dbReference>
<evidence type="ECO:0000313" key="3">
    <source>
        <dbReference type="Proteomes" id="UP001054821"/>
    </source>
</evidence>
<protein>
    <submittedName>
        <fullName evidence="2">Uncharacterized protein</fullName>
    </submittedName>
</protein>
<dbReference type="AlphaFoldDB" id="A0AAD4WPW8"/>
<proteinExistence type="predicted"/>
<dbReference type="EMBL" id="JAJFAZ020000002">
    <property type="protein sequence ID" value="KAI5347435.1"/>
    <property type="molecule type" value="Genomic_DNA"/>
</dbReference>
<comment type="caution">
    <text evidence="2">The sequence shown here is derived from an EMBL/GenBank/DDBJ whole genome shotgun (WGS) entry which is preliminary data.</text>
</comment>
<evidence type="ECO:0000256" key="1">
    <source>
        <dbReference type="SAM" id="MobiDB-lite"/>
    </source>
</evidence>
<name>A0AAD4WPW8_PRUDU</name>
<reference evidence="2 3" key="1">
    <citation type="journal article" date="2022" name="G3 (Bethesda)">
        <title>Whole-genome sequence and methylome profiling of the almond [Prunus dulcis (Mill.) D.A. Webb] cultivar 'Nonpareil'.</title>
        <authorList>
            <person name="D'Amico-Willman K.M."/>
            <person name="Ouma W.Z."/>
            <person name="Meulia T."/>
            <person name="Sideli G.M."/>
            <person name="Gradziel T.M."/>
            <person name="Fresnedo-Ramirez J."/>
        </authorList>
    </citation>
    <scope>NUCLEOTIDE SEQUENCE [LARGE SCALE GENOMIC DNA]</scope>
    <source>
        <strain evidence="2">Clone GOH B32 T37-40</strain>
    </source>
</reference>
<feature type="region of interest" description="Disordered" evidence="1">
    <location>
        <begin position="61"/>
        <end position="82"/>
    </location>
</feature>
<gene>
    <name evidence="2" type="ORF">L3X38_015314</name>
</gene>
<organism evidence="2 3">
    <name type="scientific">Prunus dulcis</name>
    <name type="common">Almond</name>
    <name type="synonym">Amygdalus dulcis</name>
    <dbReference type="NCBI Taxonomy" id="3755"/>
    <lineage>
        <taxon>Eukaryota</taxon>
        <taxon>Viridiplantae</taxon>
        <taxon>Streptophyta</taxon>
        <taxon>Embryophyta</taxon>
        <taxon>Tracheophyta</taxon>
        <taxon>Spermatophyta</taxon>
        <taxon>Magnoliopsida</taxon>
        <taxon>eudicotyledons</taxon>
        <taxon>Gunneridae</taxon>
        <taxon>Pentapetalae</taxon>
        <taxon>rosids</taxon>
        <taxon>fabids</taxon>
        <taxon>Rosales</taxon>
        <taxon>Rosaceae</taxon>
        <taxon>Amygdaloideae</taxon>
        <taxon>Amygdaleae</taxon>
        <taxon>Prunus</taxon>
    </lineage>
</organism>
<sequence length="82" mass="9478">MKVDPSNSLHLLSTWSKDNRLDKEELYGLRERLLESWADDFLLSNPPINLIEFQHESDDDNVLTIDDLDPAPTEMEDSHPEA</sequence>